<dbReference type="PANTHER" id="PTHR12169:SF6">
    <property type="entry name" value="AFG1-LIKE ATPASE"/>
    <property type="match status" value="1"/>
</dbReference>
<dbReference type="GO" id="GO:0016887">
    <property type="term" value="F:ATP hydrolysis activity"/>
    <property type="evidence" value="ECO:0007669"/>
    <property type="project" value="InterPro"/>
</dbReference>
<proteinExistence type="predicted"/>
<keyword evidence="2" id="KW-0067">ATP-binding</keyword>
<dbReference type="AlphaFoldDB" id="A0A8J3HUX1"/>
<reference evidence="3 4" key="1">
    <citation type="journal article" date="2021" name="Microb. Ecol.">
        <title>Candidatus Mesenet longicola: Novel Endosymbionts of Brontispa longissima that Induce Cytoplasmic Incompatibility.</title>
        <authorList>
            <person name="Takano S."/>
            <person name="Gotoh Y."/>
            <person name="Hayashi T."/>
        </authorList>
    </citation>
    <scope>NUCLEOTIDE SEQUENCE [LARGE SCALE GENOMIC DNA]</scope>
    <source>
        <strain evidence="3">L5</strain>
    </source>
</reference>
<keyword evidence="3" id="KW-0132">Cell division</keyword>
<dbReference type="InterPro" id="IPR027417">
    <property type="entry name" value="P-loop_NTPase"/>
</dbReference>
<dbReference type="Gene3D" id="3.40.50.300">
    <property type="entry name" value="P-loop containing nucleotide triphosphate hydrolases"/>
    <property type="match status" value="1"/>
</dbReference>
<protein>
    <submittedName>
        <fullName evidence="3">Cell division protein ZapE</fullName>
    </submittedName>
</protein>
<dbReference type="GO" id="GO:0051301">
    <property type="term" value="P:cell division"/>
    <property type="evidence" value="ECO:0007669"/>
    <property type="project" value="UniProtKB-KW"/>
</dbReference>
<dbReference type="InterPro" id="IPR005654">
    <property type="entry name" value="ATPase_AFG1-like"/>
</dbReference>
<comment type="caution">
    <text evidence="3">The sequence shown here is derived from an EMBL/GenBank/DDBJ whole genome shotgun (WGS) entry which is preliminary data.</text>
</comment>
<evidence type="ECO:0000256" key="2">
    <source>
        <dbReference type="ARBA" id="ARBA00022840"/>
    </source>
</evidence>
<gene>
    <name evidence="3" type="ORF">sL5_03430</name>
</gene>
<keyword evidence="3" id="KW-0131">Cell cycle</keyword>
<evidence type="ECO:0000256" key="1">
    <source>
        <dbReference type="ARBA" id="ARBA00022741"/>
    </source>
</evidence>
<organism evidence="3 4">
    <name type="scientific">Candidatus Mesenet longicola</name>
    <dbReference type="NCBI Taxonomy" id="1892558"/>
    <lineage>
        <taxon>Bacteria</taxon>
        <taxon>Pseudomonadati</taxon>
        <taxon>Pseudomonadota</taxon>
        <taxon>Alphaproteobacteria</taxon>
        <taxon>Rickettsiales</taxon>
        <taxon>Anaplasmataceae</taxon>
        <taxon>Candidatus Mesenet</taxon>
    </lineage>
</organism>
<dbReference type="NCBIfam" id="NF040713">
    <property type="entry name" value="ZapE"/>
    <property type="match status" value="1"/>
</dbReference>
<keyword evidence="4" id="KW-1185">Reference proteome</keyword>
<dbReference type="PANTHER" id="PTHR12169">
    <property type="entry name" value="ATPASE N2B"/>
    <property type="match status" value="1"/>
</dbReference>
<dbReference type="EMBL" id="BNGU01000009">
    <property type="protein sequence ID" value="GHM59350.1"/>
    <property type="molecule type" value="Genomic_DNA"/>
</dbReference>
<dbReference type="GO" id="GO:0005524">
    <property type="term" value="F:ATP binding"/>
    <property type="evidence" value="ECO:0007669"/>
    <property type="project" value="UniProtKB-KW"/>
</dbReference>
<accession>A0A8J3HUX1</accession>
<dbReference type="GO" id="GO:0005737">
    <property type="term" value="C:cytoplasm"/>
    <property type="evidence" value="ECO:0007669"/>
    <property type="project" value="TreeGrafter"/>
</dbReference>
<keyword evidence="1" id="KW-0547">Nucleotide-binding</keyword>
<dbReference type="Pfam" id="PF03969">
    <property type="entry name" value="AFG1_ATPase"/>
    <property type="match status" value="1"/>
</dbReference>
<sequence length="343" mass="40009">MYCKKSNIISAYYSIVEKGGIKYDDMQLDVLKLLEEFSSRFYSYNFFSKNKLGLYLHGHVGRGKSTIMNIYYENCGIIKKHRLHFNTFMQDIHEHLHKLRSTSTKSPLNEVAKSIAKEVRLFFLDEMQVHDIGDAMILYRLFSALFANRVVFLITSNYSPDNLYCDGLKRELFTPAIDLIKKNMHIMCLDGKQDYRVLKGKAPNYFFGQNADKILANTFADLTHSKKEIDTSNFFINHIKIKIKRAYEGVLWFEFAELCEKAIWTAEYKKIAQSCHMIFISNIPAFDFSNQNEAKRFTVLIDELYEYKVKLFCSSAIGLSNINQYSQDLKRTVSRLIEMCSII</sequence>
<evidence type="ECO:0000313" key="4">
    <source>
        <dbReference type="Proteomes" id="UP000637906"/>
    </source>
</evidence>
<dbReference type="Proteomes" id="UP000637906">
    <property type="component" value="Unassembled WGS sequence"/>
</dbReference>
<dbReference type="SUPFAM" id="SSF52540">
    <property type="entry name" value="P-loop containing nucleoside triphosphate hydrolases"/>
    <property type="match status" value="1"/>
</dbReference>
<evidence type="ECO:0000313" key="3">
    <source>
        <dbReference type="EMBL" id="GHM59350.1"/>
    </source>
</evidence>
<name>A0A8J3HUX1_9RICK</name>